<dbReference type="Proteomes" id="UP001174997">
    <property type="component" value="Unassembled WGS sequence"/>
</dbReference>
<gene>
    <name evidence="1" type="ORF">QBC41DRAFT_385489</name>
</gene>
<dbReference type="AlphaFoldDB" id="A0AA39ZI56"/>
<comment type="caution">
    <text evidence="1">The sequence shown here is derived from an EMBL/GenBank/DDBJ whole genome shotgun (WGS) entry which is preliminary data.</text>
</comment>
<name>A0AA39ZI56_9PEZI</name>
<proteinExistence type="predicted"/>
<evidence type="ECO:0000313" key="2">
    <source>
        <dbReference type="Proteomes" id="UP001174997"/>
    </source>
</evidence>
<organism evidence="1 2">
    <name type="scientific">Cercophora samala</name>
    <dbReference type="NCBI Taxonomy" id="330535"/>
    <lineage>
        <taxon>Eukaryota</taxon>
        <taxon>Fungi</taxon>
        <taxon>Dikarya</taxon>
        <taxon>Ascomycota</taxon>
        <taxon>Pezizomycotina</taxon>
        <taxon>Sordariomycetes</taxon>
        <taxon>Sordariomycetidae</taxon>
        <taxon>Sordariales</taxon>
        <taxon>Lasiosphaeriaceae</taxon>
        <taxon>Cercophora</taxon>
    </lineage>
</organism>
<reference evidence="1" key="1">
    <citation type="submission" date="2023-06" db="EMBL/GenBank/DDBJ databases">
        <title>Genome-scale phylogeny and comparative genomics of the fungal order Sordariales.</title>
        <authorList>
            <consortium name="Lawrence Berkeley National Laboratory"/>
            <person name="Hensen N."/>
            <person name="Bonometti L."/>
            <person name="Westerberg I."/>
            <person name="Brannstrom I.O."/>
            <person name="Guillou S."/>
            <person name="Cros-Aarteil S."/>
            <person name="Calhoun S."/>
            <person name="Haridas S."/>
            <person name="Kuo A."/>
            <person name="Mondo S."/>
            <person name="Pangilinan J."/>
            <person name="Riley R."/>
            <person name="Labutti K."/>
            <person name="Andreopoulos B."/>
            <person name="Lipzen A."/>
            <person name="Chen C."/>
            <person name="Yanf M."/>
            <person name="Daum C."/>
            <person name="Ng V."/>
            <person name="Clum A."/>
            <person name="Steindorff A."/>
            <person name="Ohm R."/>
            <person name="Martin F."/>
            <person name="Silar P."/>
            <person name="Natvig D."/>
            <person name="Lalanne C."/>
            <person name="Gautier V."/>
            <person name="Ament-Velasquez S.L."/>
            <person name="Kruys A."/>
            <person name="Hutchinson M.I."/>
            <person name="Powell A.J."/>
            <person name="Barry K."/>
            <person name="Miller A.N."/>
            <person name="Grigoriev I.V."/>
            <person name="Debuchy R."/>
            <person name="Gladieux P."/>
            <person name="Thoren M.H."/>
            <person name="Johannesson H."/>
        </authorList>
    </citation>
    <scope>NUCLEOTIDE SEQUENCE</scope>
    <source>
        <strain evidence="1">CBS 307.81</strain>
    </source>
</reference>
<protein>
    <submittedName>
        <fullName evidence="1">Uncharacterized protein</fullName>
    </submittedName>
</protein>
<dbReference type="EMBL" id="JAULSY010000020">
    <property type="protein sequence ID" value="KAK0671513.1"/>
    <property type="molecule type" value="Genomic_DNA"/>
</dbReference>
<evidence type="ECO:0000313" key="1">
    <source>
        <dbReference type="EMBL" id="KAK0671513.1"/>
    </source>
</evidence>
<keyword evidence="2" id="KW-1185">Reference proteome</keyword>
<sequence>MRDPGIVPPFLSRDLMIGDDPKRKWRHFVGPRLRHFRDPYVKFEYPELVGEVPEGYVLRVTPEGDDPRRPDVLVKLFIMGKQIPGPFEHEARTAAVLDKIQASSRAGHYFVPARQGTRRDMLRRLYAFSTDSVDERVFDHLPHWQKNPILGAGTRVCFGWVLFSGREIMKLLLESSGGGTARWGIPHRTQDLDKNKYYYGIVYPDVPNWPLEEHQVRRQLSPLNQIGFMFAGDRKGQWSSWTDSGLLMDFRKWYTAVDPWYEGQRWWETPPVARQIMDYDAWEKQHPTLNETDRKRVLREEKDALERAWNREQERCLGTLTLAREHGRWIDMKRFPETEKQNRLMIARAVESEYLPGKPLGACLQERREFWLEKPYDDGPEEPHIPAIEPGEMQRLWQSYDRLLTEYVTLNSEHSHADRQHSQLCVDLGRCVCFF</sequence>
<accession>A0AA39ZI56</accession>